<sequence>MTRAELDTAIGWAGDEGWNPGLADADCFHGSDPGGFLMAFQDGRPVASISVVAYGADFGFLGFYICHRDVRGRGIGYRLWQAGLTRLGARCIGLDGVVEQQSNYQKEGFVLAHRNIRYGGTVACEAPEDPRLRRITADQLAAILAYDRPFFPGPRAAFLRCWLQARENRMGFALVDQGAVAGYGVLRRCREGYKIGPLFADTPQDADLLFRALVARTRGAKVFLDPPAPNREANALAERYGLQPVFETARMYRGAAPDLPLQCIFGITTFELG</sequence>
<dbReference type="Gene3D" id="3.40.630.90">
    <property type="match status" value="1"/>
</dbReference>
<dbReference type="CDD" id="cd04301">
    <property type="entry name" value="NAT_SF"/>
    <property type="match status" value="1"/>
</dbReference>
<evidence type="ECO:0000259" key="1">
    <source>
        <dbReference type="PROSITE" id="PS51186"/>
    </source>
</evidence>
<dbReference type="InterPro" id="IPR052729">
    <property type="entry name" value="Acyl/Acetyltrans_Enzymes"/>
</dbReference>
<proteinExistence type="predicted"/>
<organism evidence="2 3">
    <name type="scientific">Pelagibius litoralis</name>
    <dbReference type="NCBI Taxonomy" id="374515"/>
    <lineage>
        <taxon>Bacteria</taxon>
        <taxon>Pseudomonadati</taxon>
        <taxon>Pseudomonadota</taxon>
        <taxon>Alphaproteobacteria</taxon>
        <taxon>Rhodospirillales</taxon>
        <taxon>Rhodovibrionaceae</taxon>
        <taxon>Pelagibius</taxon>
    </lineage>
</organism>
<accession>A0A967C4W3</accession>
<dbReference type="EMBL" id="JAAQPH010000002">
    <property type="protein sequence ID" value="NIA67391.1"/>
    <property type="molecule type" value="Genomic_DNA"/>
</dbReference>
<dbReference type="InterPro" id="IPR041496">
    <property type="entry name" value="YitH/HolE_GNAT"/>
</dbReference>
<name>A0A967C4W3_9PROT</name>
<dbReference type="Pfam" id="PF00583">
    <property type="entry name" value="Acetyltransf_1"/>
    <property type="match status" value="1"/>
</dbReference>
<dbReference type="Proteomes" id="UP000761264">
    <property type="component" value="Unassembled WGS sequence"/>
</dbReference>
<dbReference type="SUPFAM" id="SSF55729">
    <property type="entry name" value="Acyl-CoA N-acyltransferases (Nat)"/>
    <property type="match status" value="1"/>
</dbReference>
<dbReference type="Gene3D" id="3.40.630.30">
    <property type="match status" value="1"/>
</dbReference>
<feature type="domain" description="N-acetyltransferase" evidence="1">
    <location>
        <begin position="1"/>
        <end position="133"/>
    </location>
</feature>
<dbReference type="Pfam" id="PF18014">
    <property type="entry name" value="Acetyltransf_18"/>
    <property type="match status" value="1"/>
</dbReference>
<reference evidence="2" key="1">
    <citation type="submission" date="2020-03" db="EMBL/GenBank/DDBJ databases">
        <title>Genome of Pelagibius litoralis DSM 21314T.</title>
        <authorList>
            <person name="Wang G."/>
        </authorList>
    </citation>
    <scope>NUCLEOTIDE SEQUENCE</scope>
    <source>
        <strain evidence="2">DSM 21314</strain>
    </source>
</reference>
<comment type="caution">
    <text evidence="2">The sequence shown here is derived from an EMBL/GenBank/DDBJ whole genome shotgun (WGS) entry which is preliminary data.</text>
</comment>
<keyword evidence="3" id="KW-1185">Reference proteome</keyword>
<gene>
    <name evidence="2" type="ORF">HBA54_02175</name>
</gene>
<dbReference type="PANTHER" id="PTHR47237:SF1">
    <property type="entry name" value="SLL0310 PROTEIN"/>
    <property type="match status" value="1"/>
</dbReference>
<evidence type="ECO:0000313" key="3">
    <source>
        <dbReference type="Proteomes" id="UP000761264"/>
    </source>
</evidence>
<dbReference type="PANTHER" id="PTHR47237">
    <property type="entry name" value="SLL0310 PROTEIN"/>
    <property type="match status" value="1"/>
</dbReference>
<dbReference type="AlphaFoldDB" id="A0A967C4W3"/>
<dbReference type="InterPro" id="IPR016181">
    <property type="entry name" value="Acyl_CoA_acyltransferase"/>
</dbReference>
<dbReference type="PROSITE" id="PS51186">
    <property type="entry name" value="GNAT"/>
    <property type="match status" value="2"/>
</dbReference>
<protein>
    <submittedName>
        <fullName evidence="2">GNAT family N-acetyltransferase</fullName>
    </submittedName>
</protein>
<dbReference type="GO" id="GO:0016747">
    <property type="term" value="F:acyltransferase activity, transferring groups other than amino-acyl groups"/>
    <property type="evidence" value="ECO:0007669"/>
    <property type="project" value="InterPro"/>
</dbReference>
<evidence type="ECO:0000313" key="2">
    <source>
        <dbReference type="EMBL" id="NIA67391.1"/>
    </source>
</evidence>
<dbReference type="InterPro" id="IPR000182">
    <property type="entry name" value="GNAT_dom"/>
</dbReference>
<feature type="domain" description="N-acetyltransferase" evidence="1">
    <location>
        <begin position="130"/>
        <end position="266"/>
    </location>
</feature>